<dbReference type="EnsemblBacteria" id="ABX12559">
    <property type="protein sequence ID" value="ABX12559"/>
    <property type="gene ID" value="Nmar_0663"/>
</dbReference>
<dbReference type="Proteomes" id="UP000000792">
    <property type="component" value="Chromosome"/>
</dbReference>
<dbReference type="eggNOG" id="arCOG02785">
    <property type="taxonomic scope" value="Archaea"/>
</dbReference>
<feature type="domain" description="Sulfatase N-terminal" evidence="2">
    <location>
        <begin position="3"/>
        <end position="267"/>
    </location>
</feature>
<evidence type="ECO:0000313" key="3">
    <source>
        <dbReference type="EMBL" id="ABX12559.1"/>
    </source>
</evidence>
<dbReference type="HOGENOM" id="CLU_738928_0_0_2"/>
<name>A9A3D0_NITMS</name>
<proteinExistence type="inferred from homology"/>
<evidence type="ECO:0000259" key="2">
    <source>
        <dbReference type="Pfam" id="PF00884"/>
    </source>
</evidence>
<dbReference type="KEGG" id="nmr:Nmar_0663"/>
<sequence length="371" mass="42887">MKPNIIFVLLDGARWDRIENSFEFSDLRKDGIFINNVSTVFPYTSGSLNVIFSGQFGKENGVDGYYKVLKLKNSIQILPEILQNYGYFTARGLLNDKLLSPRGYDLRTVHNEFEDDLNDIHPKLINDVFQKANGKPVFLFLHFTRIHTFTVSEILDKYDWNDKTFYDLVNSNLKKYDQTIDEAGHYAKKITNTIKILGEEENTIIIFFSDHGTGVGERYGERSYGSFTYEETIRTFYLFTGSLLLKNKFSDKLRSTLDIMPTILELCKIDENLNLFGKSFAGFLTGETTHLSENPFTFSETGALEGPFPSPEHSNVFCIKTSNYKLIYYVSNNSWELFDLQKDFHEKNNLIGTLPLIEDDLKQKLLNWINR</sequence>
<comment type="similarity">
    <text evidence="1">Belongs to the sulfatase family.</text>
</comment>
<reference evidence="3 4" key="1">
    <citation type="journal article" date="2010" name="Proc. Natl. Acad. Sci. U.S.A.">
        <title>Nitrosopumilus maritimus genome reveals unique mechanisms for nitrification and autotrophy in globally distributed marine crenarchaea.</title>
        <authorList>
            <person name="Walker C.B."/>
            <person name="de la Torre J.R."/>
            <person name="Klotz M.G."/>
            <person name="Urakawa H."/>
            <person name="Pinel N."/>
            <person name="Arp D.J."/>
            <person name="Brochier-Armanet C."/>
            <person name="Chain P.S."/>
            <person name="Chan P.P."/>
            <person name="Gollabgir A."/>
            <person name="Hemp J."/>
            <person name="Hugler M."/>
            <person name="Karr E.A."/>
            <person name="Konneke M."/>
            <person name="Shin M."/>
            <person name="Lawton T.J."/>
            <person name="Lowe T."/>
            <person name="Martens-Habbena W."/>
            <person name="Sayavedra-Soto L.A."/>
            <person name="Lang D."/>
            <person name="Sievert S.M."/>
            <person name="Rosenzweig A.C."/>
            <person name="Manning G."/>
            <person name="Stahl D.A."/>
        </authorList>
    </citation>
    <scope>NUCLEOTIDE SEQUENCE [LARGE SCALE GENOMIC DNA]</scope>
    <source>
        <strain evidence="3 4">SCM1</strain>
    </source>
</reference>
<dbReference type="Gene3D" id="3.40.720.10">
    <property type="entry name" value="Alkaline Phosphatase, subunit A"/>
    <property type="match status" value="2"/>
</dbReference>
<dbReference type="EMBL" id="CP000866">
    <property type="protein sequence ID" value="ABX12559.1"/>
    <property type="molecule type" value="Genomic_DNA"/>
</dbReference>
<dbReference type="InterPro" id="IPR000917">
    <property type="entry name" value="Sulfatase_N"/>
</dbReference>
<dbReference type="PANTHER" id="PTHR42693">
    <property type="entry name" value="ARYLSULFATASE FAMILY MEMBER"/>
    <property type="match status" value="1"/>
</dbReference>
<dbReference type="Gene3D" id="3.30.1120.10">
    <property type="match status" value="1"/>
</dbReference>
<protein>
    <submittedName>
        <fullName evidence="3">Sulfatase</fullName>
    </submittedName>
</protein>
<dbReference type="InParanoid" id="A9A3D0"/>
<dbReference type="InterPro" id="IPR017850">
    <property type="entry name" value="Alkaline_phosphatase_core_sf"/>
</dbReference>
<dbReference type="AlphaFoldDB" id="A9A3D0"/>
<dbReference type="PANTHER" id="PTHR42693:SF33">
    <property type="entry name" value="ARYLSULFATASE"/>
    <property type="match status" value="1"/>
</dbReference>
<keyword evidence="4" id="KW-1185">Reference proteome</keyword>
<organism evidence="3 4">
    <name type="scientific">Nitrosopumilus maritimus (strain SCM1)</name>
    <dbReference type="NCBI Taxonomy" id="436308"/>
    <lineage>
        <taxon>Archaea</taxon>
        <taxon>Nitrososphaerota</taxon>
        <taxon>Nitrososphaeria</taxon>
        <taxon>Nitrosopumilales</taxon>
        <taxon>Nitrosopumilaceae</taxon>
        <taxon>Nitrosopumilus</taxon>
    </lineage>
</organism>
<dbReference type="SUPFAM" id="SSF53649">
    <property type="entry name" value="Alkaline phosphatase-like"/>
    <property type="match status" value="1"/>
</dbReference>
<dbReference type="FunFam" id="3.30.1120.10:FF:000017">
    <property type="entry name" value="Sulfatase"/>
    <property type="match status" value="1"/>
</dbReference>
<evidence type="ECO:0000313" key="4">
    <source>
        <dbReference type="Proteomes" id="UP000000792"/>
    </source>
</evidence>
<dbReference type="InterPro" id="IPR050738">
    <property type="entry name" value="Sulfatase"/>
</dbReference>
<dbReference type="RefSeq" id="WP_012215046.1">
    <property type="nucleotide sequence ID" value="NC_010085.1"/>
</dbReference>
<dbReference type="OrthoDB" id="3164at2157"/>
<dbReference type="GeneID" id="5773410"/>
<dbReference type="Pfam" id="PF00884">
    <property type="entry name" value="Sulfatase"/>
    <property type="match status" value="1"/>
</dbReference>
<accession>A9A3D0</accession>
<dbReference type="GO" id="GO:0004065">
    <property type="term" value="F:arylsulfatase activity"/>
    <property type="evidence" value="ECO:0000318"/>
    <property type="project" value="GO_Central"/>
</dbReference>
<dbReference type="PhylomeDB" id="A9A3D0"/>
<dbReference type="STRING" id="436308.Nmar_0663"/>
<evidence type="ECO:0000256" key="1">
    <source>
        <dbReference type="ARBA" id="ARBA00008779"/>
    </source>
</evidence>
<gene>
    <name evidence="3" type="ordered locus">Nmar_0663</name>
</gene>